<dbReference type="AlphaFoldDB" id="A0A0F9B2Y0"/>
<comment type="caution">
    <text evidence="1">The sequence shown here is derived from an EMBL/GenBank/DDBJ whole genome shotgun (WGS) entry which is preliminary data.</text>
</comment>
<gene>
    <name evidence="1" type="ORF">LCGC14_2777990</name>
</gene>
<name>A0A0F9B2Y0_9ZZZZ</name>
<reference evidence="1" key="1">
    <citation type="journal article" date="2015" name="Nature">
        <title>Complex archaea that bridge the gap between prokaryotes and eukaryotes.</title>
        <authorList>
            <person name="Spang A."/>
            <person name="Saw J.H."/>
            <person name="Jorgensen S.L."/>
            <person name="Zaremba-Niedzwiedzka K."/>
            <person name="Martijn J."/>
            <person name="Lind A.E."/>
            <person name="van Eijk R."/>
            <person name="Schleper C."/>
            <person name="Guy L."/>
            <person name="Ettema T.J."/>
        </authorList>
    </citation>
    <scope>NUCLEOTIDE SEQUENCE</scope>
</reference>
<accession>A0A0F9B2Y0</accession>
<evidence type="ECO:0000313" key="1">
    <source>
        <dbReference type="EMBL" id="KKK84969.1"/>
    </source>
</evidence>
<feature type="non-terminal residue" evidence="1">
    <location>
        <position position="107"/>
    </location>
</feature>
<sequence length="107" mass="11406">MMSETSPWLKVSEAFGSEPIVSQLLAGGLNIYVERYICEAMSPSVEALPITALVTQFGGSKVDEGGKGSVHAQFFPSISAVVPAGCATTWEFSGFADFAVFYFQPQS</sequence>
<dbReference type="EMBL" id="LAZR01051522">
    <property type="protein sequence ID" value="KKK84969.1"/>
    <property type="molecule type" value="Genomic_DNA"/>
</dbReference>
<protein>
    <submittedName>
        <fullName evidence="1">Uncharacterized protein</fullName>
    </submittedName>
</protein>
<organism evidence="1">
    <name type="scientific">marine sediment metagenome</name>
    <dbReference type="NCBI Taxonomy" id="412755"/>
    <lineage>
        <taxon>unclassified sequences</taxon>
        <taxon>metagenomes</taxon>
        <taxon>ecological metagenomes</taxon>
    </lineage>
</organism>
<proteinExistence type="predicted"/>